<evidence type="ECO:0000313" key="1">
    <source>
        <dbReference type="EMBL" id="MFC0596676.1"/>
    </source>
</evidence>
<organism evidence="1 2">
    <name type="scientific">Thermus composti</name>
    <dbReference type="NCBI Taxonomy" id="532059"/>
    <lineage>
        <taxon>Bacteria</taxon>
        <taxon>Thermotogati</taxon>
        <taxon>Deinococcota</taxon>
        <taxon>Deinococci</taxon>
        <taxon>Thermales</taxon>
        <taxon>Thermaceae</taxon>
        <taxon>Thermus</taxon>
    </lineage>
</organism>
<name>A0ABV6Q3I0_9DEIN</name>
<dbReference type="EMBL" id="JBHLTW010000045">
    <property type="protein sequence ID" value="MFC0596676.1"/>
    <property type="molecule type" value="Genomic_DNA"/>
</dbReference>
<dbReference type="Proteomes" id="UP001589830">
    <property type="component" value="Unassembled WGS sequence"/>
</dbReference>
<gene>
    <name evidence="1" type="ORF">ACFFFP_10970</name>
</gene>
<dbReference type="RefSeq" id="WP_188846198.1">
    <property type="nucleotide sequence ID" value="NZ_BMPJ01000004.1"/>
</dbReference>
<reference evidence="1 2" key="1">
    <citation type="submission" date="2024-09" db="EMBL/GenBank/DDBJ databases">
        <authorList>
            <person name="Sun Q."/>
            <person name="Mori K."/>
        </authorList>
    </citation>
    <scope>NUCLEOTIDE SEQUENCE [LARGE SCALE GENOMIC DNA]</scope>
    <source>
        <strain evidence="1 2">NCAIM B.02340</strain>
    </source>
</reference>
<evidence type="ECO:0000313" key="2">
    <source>
        <dbReference type="Proteomes" id="UP001589830"/>
    </source>
</evidence>
<keyword evidence="2" id="KW-1185">Reference proteome</keyword>
<accession>A0ABV6Q3I0</accession>
<sequence length="91" mass="10736">MRFRRVQVVLEEAEWAKVKRLAWRLRLARGRPVSAQEVLRELVTRGLREEARPKEAYQEVLEALRLLGEEAVEGRDFLEEDRQAHDERLGA</sequence>
<protein>
    <submittedName>
        <fullName evidence="1">Uncharacterized protein</fullName>
    </submittedName>
</protein>
<proteinExistence type="predicted"/>
<comment type="caution">
    <text evidence="1">The sequence shown here is derived from an EMBL/GenBank/DDBJ whole genome shotgun (WGS) entry which is preliminary data.</text>
</comment>